<comment type="caution">
    <text evidence="2">The sequence shown here is derived from an EMBL/GenBank/DDBJ whole genome shotgun (WGS) entry which is preliminary data.</text>
</comment>
<evidence type="ECO:0000256" key="1">
    <source>
        <dbReference type="SAM" id="MobiDB-lite"/>
    </source>
</evidence>
<evidence type="ECO:0000313" key="3">
    <source>
        <dbReference type="Proteomes" id="UP001604277"/>
    </source>
</evidence>
<gene>
    <name evidence="2" type="ORF">Fot_34561</name>
</gene>
<feature type="compositionally biased region" description="Polar residues" evidence="1">
    <location>
        <begin position="53"/>
        <end position="63"/>
    </location>
</feature>
<dbReference type="EMBL" id="JBFOLJ010000010">
    <property type="protein sequence ID" value="KAL2500713.1"/>
    <property type="molecule type" value="Genomic_DNA"/>
</dbReference>
<accession>A0ABD1SK30</accession>
<evidence type="ECO:0000313" key="2">
    <source>
        <dbReference type="EMBL" id="KAL2500713.1"/>
    </source>
</evidence>
<proteinExistence type="predicted"/>
<reference evidence="3" key="1">
    <citation type="submission" date="2024-07" db="EMBL/GenBank/DDBJ databases">
        <title>Two chromosome-level genome assemblies of Korean endemic species Abeliophyllum distichum and Forsythia ovata (Oleaceae).</title>
        <authorList>
            <person name="Jang H."/>
        </authorList>
    </citation>
    <scope>NUCLEOTIDE SEQUENCE [LARGE SCALE GENOMIC DNA]</scope>
</reference>
<protein>
    <submittedName>
        <fullName evidence="2">Uncharacterized protein</fullName>
    </submittedName>
</protein>
<feature type="region of interest" description="Disordered" evidence="1">
    <location>
        <begin position="80"/>
        <end position="121"/>
    </location>
</feature>
<feature type="region of interest" description="Disordered" evidence="1">
    <location>
        <begin position="43"/>
        <end position="63"/>
    </location>
</feature>
<sequence>MFSGSSTLLKIGLAGLAAKKIPPVMMTKTADNDQKRTLVELSFKDREKDQHTAPANTDPRQTTLVSTISSQGLQIMVQKQEVETKHAEKKAKHEKKDGGPAPLASVAPRAATSSKRSSRDE</sequence>
<name>A0ABD1SK30_9LAMI</name>
<dbReference type="AlphaFoldDB" id="A0ABD1SK30"/>
<keyword evidence="3" id="KW-1185">Reference proteome</keyword>
<dbReference type="Proteomes" id="UP001604277">
    <property type="component" value="Unassembled WGS sequence"/>
</dbReference>
<organism evidence="2 3">
    <name type="scientific">Forsythia ovata</name>
    <dbReference type="NCBI Taxonomy" id="205694"/>
    <lineage>
        <taxon>Eukaryota</taxon>
        <taxon>Viridiplantae</taxon>
        <taxon>Streptophyta</taxon>
        <taxon>Embryophyta</taxon>
        <taxon>Tracheophyta</taxon>
        <taxon>Spermatophyta</taxon>
        <taxon>Magnoliopsida</taxon>
        <taxon>eudicotyledons</taxon>
        <taxon>Gunneridae</taxon>
        <taxon>Pentapetalae</taxon>
        <taxon>asterids</taxon>
        <taxon>lamiids</taxon>
        <taxon>Lamiales</taxon>
        <taxon>Oleaceae</taxon>
        <taxon>Forsythieae</taxon>
        <taxon>Forsythia</taxon>
    </lineage>
</organism>